<dbReference type="EMBL" id="ML977360">
    <property type="protein sequence ID" value="KAF2106640.1"/>
    <property type="molecule type" value="Genomic_DNA"/>
</dbReference>
<sequence length="193" mass="22303">MSAQNAKPAESSAGEEQSSYHENLCNWNEYLKILDVNNFCSYGHDFNQEQQDARRIAIYLTHKDSRFQEWIQEDKDGILHLTFSGMETGYRKFRTGLCFGSDFKSALYRERRILALQACYDPTMETTYQPGNSYLIRQLLHQLINLMKNEKYAGDIRKDFLSGEVPAGGAEFQTVLDRMSKLDIGTIYIFIHG</sequence>
<dbReference type="Proteomes" id="UP000799770">
    <property type="component" value="Unassembled WGS sequence"/>
</dbReference>
<evidence type="ECO:0000313" key="2">
    <source>
        <dbReference type="Proteomes" id="UP000799770"/>
    </source>
</evidence>
<evidence type="ECO:0000313" key="1">
    <source>
        <dbReference type="EMBL" id="KAF2106640.1"/>
    </source>
</evidence>
<proteinExistence type="predicted"/>
<organism evidence="1 2">
    <name type="scientific">Lophiotrema nucula</name>
    <dbReference type="NCBI Taxonomy" id="690887"/>
    <lineage>
        <taxon>Eukaryota</taxon>
        <taxon>Fungi</taxon>
        <taxon>Dikarya</taxon>
        <taxon>Ascomycota</taxon>
        <taxon>Pezizomycotina</taxon>
        <taxon>Dothideomycetes</taxon>
        <taxon>Pleosporomycetidae</taxon>
        <taxon>Pleosporales</taxon>
        <taxon>Lophiotremataceae</taxon>
        <taxon>Lophiotrema</taxon>
    </lineage>
</organism>
<gene>
    <name evidence="1" type="ORF">BDV96DRAFT_654432</name>
</gene>
<reference evidence="1" key="1">
    <citation type="journal article" date="2020" name="Stud. Mycol.">
        <title>101 Dothideomycetes genomes: a test case for predicting lifestyles and emergence of pathogens.</title>
        <authorList>
            <person name="Haridas S."/>
            <person name="Albert R."/>
            <person name="Binder M."/>
            <person name="Bloem J."/>
            <person name="Labutti K."/>
            <person name="Salamov A."/>
            <person name="Andreopoulos B."/>
            <person name="Baker S."/>
            <person name="Barry K."/>
            <person name="Bills G."/>
            <person name="Bluhm B."/>
            <person name="Cannon C."/>
            <person name="Castanera R."/>
            <person name="Culley D."/>
            <person name="Daum C."/>
            <person name="Ezra D."/>
            <person name="Gonzalez J."/>
            <person name="Henrissat B."/>
            <person name="Kuo A."/>
            <person name="Liang C."/>
            <person name="Lipzen A."/>
            <person name="Lutzoni F."/>
            <person name="Magnuson J."/>
            <person name="Mondo S."/>
            <person name="Nolan M."/>
            <person name="Ohm R."/>
            <person name="Pangilinan J."/>
            <person name="Park H.-J."/>
            <person name="Ramirez L."/>
            <person name="Alfaro M."/>
            <person name="Sun H."/>
            <person name="Tritt A."/>
            <person name="Yoshinaga Y."/>
            <person name="Zwiers L.-H."/>
            <person name="Turgeon B."/>
            <person name="Goodwin S."/>
            <person name="Spatafora J."/>
            <person name="Crous P."/>
            <person name="Grigoriev I."/>
        </authorList>
    </citation>
    <scope>NUCLEOTIDE SEQUENCE</scope>
    <source>
        <strain evidence="1">CBS 627.86</strain>
    </source>
</reference>
<accession>A0A6A5YI46</accession>
<protein>
    <submittedName>
        <fullName evidence="1">Uncharacterized protein</fullName>
    </submittedName>
</protein>
<keyword evidence="2" id="KW-1185">Reference proteome</keyword>
<dbReference type="AlphaFoldDB" id="A0A6A5YI46"/>
<name>A0A6A5YI46_9PLEO</name>